<dbReference type="Pfam" id="PF11139">
    <property type="entry name" value="SfLAP"/>
    <property type="match status" value="1"/>
</dbReference>
<dbReference type="InterPro" id="IPR021315">
    <property type="entry name" value="Gap/Sap"/>
</dbReference>
<gene>
    <name evidence="2" type="ORF">GNZ18_07840</name>
</gene>
<feature type="transmembrane region" description="Helical" evidence="1">
    <location>
        <begin position="75"/>
        <end position="96"/>
    </location>
</feature>
<dbReference type="Proteomes" id="UP000432015">
    <property type="component" value="Unassembled WGS sequence"/>
</dbReference>
<comment type="caution">
    <text evidence="2">The sequence shown here is derived from an EMBL/GenBank/DDBJ whole genome shotgun (WGS) entry which is preliminary data.</text>
</comment>
<dbReference type="RefSeq" id="WP_156215495.1">
    <property type="nucleotide sequence ID" value="NZ_WOFH01000002.1"/>
</dbReference>
<organism evidence="2 3">
    <name type="scientific">Actinomadura litoris</name>
    <dbReference type="NCBI Taxonomy" id="2678616"/>
    <lineage>
        <taxon>Bacteria</taxon>
        <taxon>Bacillati</taxon>
        <taxon>Actinomycetota</taxon>
        <taxon>Actinomycetes</taxon>
        <taxon>Streptosporangiales</taxon>
        <taxon>Thermomonosporaceae</taxon>
        <taxon>Actinomadura</taxon>
    </lineage>
</organism>
<keyword evidence="3" id="KW-1185">Reference proteome</keyword>
<feature type="transmembrane region" description="Helical" evidence="1">
    <location>
        <begin position="12"/>
        <end position="30"/>
    </location>
</feature>
<dbReference type="AlphaFoldDB" id="A0A7K1KWD9"/>
<protein>
    <submittedName>
        <fullName evidence="2">GAP family protein</fullName>
    </submittedName>
</protein>
<reference evidence="2 3" key="1">
    <citation type="submission" date="2019-11" db="EMBL/GenBank/DDBJ databases">
        <authorList>
            <person name="Cao P."/>
        </authorList>
    </citation>
    <scope>NUCLEOTIDE SEQUENCE [LARGE SCALE GENOMIC DNA]</scope>
    <source>
        <strain evidence="2 3">NEAU-AAG5</strain>
    </source>
</reference>
<keyword evidence="1" id="KW-0472">Membrane</keyword>
<proteinExistence type="predicted"/>
<keyword evidence="1" id="KW-0812">Transmembrane</keyword>
<evidence type="ECO:0000256" key="1">
    <source>
        <dbReference type="SAM" id="Phobius"/>
    </source>
</evidence>
<feature type="transmembrane region" description="Helical" evidence="1">
    <location>
        <begin position="120"/>
        <end position="140"/>
    </location>
</feature>
<feature type="transmembrane region" description="Helical" evidence="1">
    <location>
        <begin position="152"/>
        <end position="174"/>
    </location>
</feature>
<keyword evidence="1" id="KW-1133">Transmembrane helix</keyword>
<accession>A0A7K1KWD9</accession>
<evidence type="ECO:0000313" key="2">
    <source>
        <dbReference type="EMBL" id="MUN36510.1"/>
    </source>
</evidence>
<name>A0A7K1KWD9_9ACTN</name>
<dbReference type="EMBL" id="WOFH01000002">
    <property type="protein sequence ID" value="MUN36510.1"/>
    <property type="molecule type" value="Genomic_DNA"/>
</dbReference>
<evidence type="ECO:0000313" key="3">
    <source>
        <dbReference type="Proteomes" id="UP000432015"/>
    </source>
</evidence>
<sequence>MGEVIRQVLPLTLGVLVSPIPIIAIVALLLTPRARDAALGFLAGWTAGIVATTTVLLVIANVIGMNSDTGEPKTSVSVIILLLGVLVLTLAVRQWTGRHEDTRRDRLAGVTPVRAVQQGLLLSIINPTNLLMFVAAAIAVSQGMLSVGGQVVAVAVFSLVAACGVAVPVVVYVVDAERWRPRLDALGAWLEPNRATVVSVLLLVIGVVLMAKGIGGLID</sequence>
<feature type="transmembrane region" description="Helical" evidence="1">
    <location>
        <begin position="195"/>
        <end position="218"/>
    </location>
</feature>
<feature type="transmembrane region" description="Helical" evidence="1">
    <location>
        <begin position="37"/>
        <end position="63"/>
    </location>
</feature>